<evidence type="ECO:0008006" key="3">
    <source>
        <dbReference type="Google" id="ProtNLM"/>
    </source>
</evidence>
<dbReference type="Gene3D" id="3.60.15.10">
    <property type="entry name" value="Ribonuclease Z/Hydroxyacylglutathione hydrolase-like"/>
    <property type="match status" value="1"/>
</dbReference>
<reference evidence="1 2" key="1">
    <citation type="submission" date="2024-09" db="EMBL/GenBank/DDBJ databases">
        <title>Chromosome-scale assembly of Riccia fluitans.</title>
        <authorList>
            <person name="Paukszto L."/>
            <person name="Sawicki J."/>
            <person name="Karawczyk K."/>
            <person name="Piernik-Szablinska J."/>
            <person name="Szczecinska M."/>
            <person name="Mazdziarz M."/>
        </authorList>
    </citation>
    <scope>NUCLEOTIDE SEQUENCE [LARGE SCALE GENOMIC DNA]</scope>
    <source>
        <strain evidence="1">Rf_01</strain>
        <tissue evidence="1">Aerial parts of the thallus</tissue>
    </source>
</reference>
<dbReference type="Proteomes" id="UP001605036">
    <property type="component" value="Unassembled WGS sequence"/>
</dbReference>
<evidence type="ECO:0000313" key="2">
    <source>
        <dbReference type="Proteomes" id="UP001605036"/>
    </source>
</evidence>
<gene>
    <name evidence="1" type="ORF">R1flu_002441</name>
</gene>
<protein>
    <recommendedName>
        <fullName evidence="3">Metallo-beta-lactamase domain-containing protein</fullName>
    </recommendedName>
</protein>
<proteinExistence type="predicted"/>
<keyword evidence="2" id="KW-1185">Reference proteome</keyword>
<dbReference type="Pfam" id="PF13483">
    <property type="entry name" value="Lactamase_B_3"/>
    <property type="match status" value="1"/>
</dbReference>
<comment type="caution">
    <text evidence="1">The sequence shown here is derived from an EMBL/GenBank/DDBJ whole genome shotgun (WGS) entry which is preliminary data.</text>
</comment>
<dbReference type="SUPFAM" id="SSF56281">
    <property type="entry name" value="Metallo-hydrolase/oxidoreductase"/>
    <property type="match status" value="1"/>
</dbReference>
<dbReference type="AlphaFoldDB" id="A0ABD1Y641"/>
<organism evidence="1 2">
    <name type="scientific">Riccia fluitans</name>
    <dbReference type="NCBI Taxonomy" id="41844"/>
    <lineage>
        <taxon>Eukaryota</taxon>
        <taxon>Viridiplantae</taxon>
        <taxon>Streptophyta</taxon>
        <taxon>Embryophyta</taxon>
        <taxon>Marchantiophyta</taxon>
        <taxon>Marchantiopsida</taxon>
        <taxon>Marchantiidae</taxon>
        <taxon>Marchantiales</taxon>
        <taxon>Ricciaceae</taxon>
        <taxon>Riccia</taxon>
    </lineage>
</organism>
<name>A0ABD1Y641_9MARC</name>
<dbReference type="InterPro" id="IPR036866">
    <property type="entry name" value="RibonucZ/Hydroxyglut_hydro"/>
</dbReference>
<dbReference type="EMBL" id="JBHFFA010000006">
    <property type="protein sequence ID" value="KAL2622236.1"/>
    <property type="molecule type" value="Genomic_DNA"/>
</dbReference>
<evidence type="ECO:0000313" key="1">
    <source>
        <dbReference type="EMBL" id="KAL2622236.1"/>
    </source>
</evidence>
<dbReference type="PANTHER" id="PTHR36142">
    <property type="entry name" value="METALLO-HYDROLASE/OXIDOREDUCTASE SUPERFAMILY PROTEIN"/>
    <property type="match status" value="1"/>
</dbReference>
<accession>A0ABD1Y641</accession>
<sequence>MAVAGSCAAALSSPRCSWLISDSTLRANSASECCLRGLSVSKSKLVGLATGDCRQCCERTTFSDVLSSSVPRRMKASAVPPSKEVSTTTAEVVNPSDVTPFSVTYLEGNTWLWELVGLKILVDPVLVGNLDFGIPLLYDAAKKVTKGMKLEDLPELDYILITQGYDDHCHEKTLEPLSRMRPNLPVIASPNAEPILGKYFKNVTYLEPRTGESTILKAKNGSNIKIRASPGPVLGPPWQRPENGYFIEVENPKFSIYYEPHCIFENAKLEGERADILLTPVVQQVLPGYVLVSGQEDAVKVAEWLKPKFIVTMKNGDLDAKGILASIVSQKGTNDSFKELLSKKLPETEVLDPVPGVPLEVPICS</sequence>
<dbReference type="PANTHER" id="PTHR36142:SF2">
    <property type="entry name" value="METALLO-HYDROLASE_OXIDOREDUCTASE SUPERFAMILY PROTEIN"/>
    <property type="match status" value="1"/>
</dbReference>